<dbReference type="Gene3D" id="3.90.930.1">
    <property type="match status" value="1"/>
</dbReference>
<protein>
    <recommendedName>
        <fullName evidence="4">MORN repeat protein</fullName>
    </recommendedName>
</protein>
<feature type="region of interest" description="Disordered" evidence="1">
    <location>
        <begin position="101"/>
        <end position="122"/>
    </location>
</feature>
<dbReference type="OrthoDB" id="4563261at2"/>
<dbReference type="HOGENOM" id="CLU_2036728_0_0_11"/>
<proteinExistence type="predicted"/>
<dbReference type="RefSeq" id="WP_025361201.1">
    <property type="nucleotide sequence ID" value="NZ_CP007155.1"/>
</dbReference>
<dbReference type="KEGG" id="kal:KALB_8029"/>
<evidence type="ECO:0000313" key="2">
    <source>
        <dbReference type="EMBL" id="AHI01387.1"/>
    </source>
</evidence>
<dbReference type="Proteomes" id="UP000019225">
    <property type="component" value="Chromosome"/>
</dbReference>
<keyword evidence="3" id="KW-1185">Reference proteome</keyword>
<evidence type="ECO:0000256" key="1">
    <source>
        <dbReference type="SAM" id="MobiDB-lite"/>
    </source>
</evidence>
<name>W5WLE2_9PSEU</name>
<gene>
    <name evidence="2" type="ORF">KALB_8029</name>
</gene>
<sequence>MRVNRDETEMTPGLVVVHNGQPFTGELVDVAADGTVTGLTTYRDGIEDGPQWERYPDGRPQLEGQCDYGSAVGEWREWHPNGQLSEHTVFDRWGDVRRRQRWDADGTLTDDETSDGAHGGEW</sequence>
<dbReference type="EMBL" id="CP007155">
    <property type="protein sequence ID" value="AHI01387.1"/>
    <property type="molecule type" value="Genomic_DNA"/>
</dbReference>
<dbReference type="AlphaFoldDB" id="W5WLE2"/>
<dbReference type="SUPFAM" id="SSF82185">
    <property type="entry name" value="Histone H3 K4-specific methyltransferase SET7/9 N-terminal domain"/>
    <property type="match status" value="1"/>
</dbReference>
<accession>W5WLE2</accession>
<dbReference type="eggNOG" id="COG2849">
    <property type="taxonomic scope" value="Bacteria"/>
</dbReference>
<evidence type="ECO:0008006" key="4">
    <source>
        <dbReference type="Google" id="ProtNLM"/>
    </source>
</evidence>
<evidence type="ECO:0000313" key="3">
    <source>
        <dbReference type="Proteomes" id="UP000019225"/>
    </source>
</evidence>
<dbReference type="STRING" id="1449976.KALB_8029"/>
<organism evidence="2 3">
    <name type="scientific">Kutzneria albida DSM 43870</name>
    <dbReference type="NCBI Taxonomy" id="1449976"/>
    <lineage>
        <taxon>Bacteria</taxon>
        <taxon>Bacillati</taxon>
        <taxon>Actinomycetota</taxon>
        <taxon>Actinomycetes</taxon>
        <taxon>Pseudonocardiales</taxon>
        <taxon>Pseudonocardiaceae</taxon>
        <taxon>Kutzneria</taxon>
    </lineage>
</organism>
<reference evidence="2 3" key="1">
    <citation type="journal article" date="2014" name="BMC Genomics">
        <title>Complete genome sequence of producer of the glycopeptide antibiotic Aculeximycin Kutzneria albida DSM 43870T, a representative of minor genus of Pseudonocardiaceae.</title>
        <authorList>
            <person name="Rebets Y."/>
            <person name="Tokovenko B."/>
            <person name="Lushchyk I."/>
            <person name="Ruckert C."/>
            <person name="Zaburannyi N."/>
            <person name="Bechthold A."/>
            <person name="Kalinowski J."/>
            <person name="Luzhetskyy A."/>
        </authorList>
    </citation>
    <scope>NUCLEOTIDE SEQUENCE [LARGE SCALE GENOMIC DNA]</scope>
    <source>
        <strain evidence="2">DSM 43870</strain>
    </source>
</reference>